<dbReference type="SMART" id="SM01052">
    <property type="entry name" value="CAP_GLY"/>
    <property type="match status" value="1"/>
</dbReference>
<reference evidence="8 9" key="1">
    <citation type="submission" date="2015-04" db="EMBL/GenBank/DDBJ databases">
        <authorList>
            <consortium name="Pathogen Informatics"/>
        </authorList>
    </citation>
    <scope>NUCLEOTIDE SEQUENCE [LARGE SCALE GENOMIC DNA]</scope>
    <source>
        <strain evidence="8 9">SGS1</strain>
    </source>
</reference>
<dbReference type="InterPro" id="IPR000938">
    <property type="entry name" value="CAP-Gly_domain"/>
</dbReference>
<evidence type="ECO:0000256" key="5">
    <source>
        <dbReference type="ARBA" id="ARBA00022737"/>
    </source>
</evidence>
<keyword evidence="5" id="KW-0677">Repeat</keyword>
<comment type="similarity">
    <text evidence="2">Belongs to the TBCE family.</text>
</comment>
<dbReference type="RefSeq" id="XP_028531420.1">
    <property type="nucleotide sequence ID" value="XM_028678533.1"/>
</dbReference>
<name>A0A1J1H0N7_PLARL</name>
<dbReference type="SUPFAM" id="SSF54236">
    <property type="entry name" value="Ubiquitin-like"/>
    <property type="match status" value="1"/>
</dbReference>
<dbReference type="GO" id="GO:0005737">
    <property type="term" value="C:cytoplasm"/>
    <property type="evidence" value="ECO:0007669"/>
    <property type="project" value="UniProtKB-SubCell"/>
</dbReference>
<evidence type="ECO:0000256" key="2">
    <source>
        <dbReference type="ARBA" id="ARBA00006286"/>
    </source>
</evidence>
<protein>
    <submittedName>
        <fullName evidence="8">Cytoskeleton associated protein, putative</fullName>
    </submittedName>
</protein>
<dbReference type="KEGG" id="prel:PRELSG_0105900"/>
<dbReference type="SUPFAM" id="SSF74924">
    <property type="entry name" value="Cap-Gly domain"/>
    <property type="match status" value="1"/>
</dbReference>
<dbReference type="Gene3D" id="3.80.10.10">
    <property type="entry name" value="Ribonuclease Inhibitor"/>
    <property type="match status" value="1"/>
</dbReference>
<evidence type="ECO:0000256" key="4">
    <source>
        <dbReference type="ARBA" id="ARBA00022614"/>
    </source>
</evidence>
<dbReference type="Gene3D" id="2.30.30.190">
    <property type="entry name" value="CAP Gly-rich-like domain"/>
    <property type="match status" value="1"/>
</dbReference>
<keyword evidence="4" id="KW-0433">Leucine-rich repeat</keyword>
<dbReference type="AlphaFoldDB" id="A0A1J1H0N7"/>
<dbReference type="SUPFAM" id="SSF52047">
    <property type="entry name" value="RNI-like"/>
    <property type="match status" value="1"/>
</dbReference>
<evidence type="ECO:0000256" key="3">
    <source>
        <dbReference type="ARBA" id="ARBA00022490"/>
    </source>
</evidence>
<dbReference type="OMA" id="CEEMDDD"/>
<dbReference type="InterPro" id="IPR044079">
    <property type="entry name" value="Ubl_TBCE"/>
</dbReference>
<evidence type="ECO:0000313" key="9">
    <source>
        <dbReference type="Proteomes" id="UP000220158"/>
    </source>
</evidence>
<evidence type="ECO:0000256" key="1">
    <source>
        <dbReference type="ARBA" id="ARBA00004496"/>
    </source>
</evidence>
<gene>
    <name evidence="8" type="ORF">PRELSG_0105900</name>
</gene>
<evidence type="ECO:0000259" key="7">
    <source>
        <dbReference type="SMART" id="SM01052"/>
    </source>
</evidence>
<dbReference type="VEuPathDB" id="PlasmoDB:PRELSG_0105900"/>
<dbReference type="Proteomes" id="UP000220158">
    <property type="component" value="Chromosome 1"/>
</dbReference>
<organism evidence="8 9">
    <name type="scientific">Plasmodium relictum</name>
    <dbReference type="NCBI Taxonomy" id="85471"/>
    <lineage>
        <taxon>Eukaryota</taxon>
        <taxon>Sar</taxon>
        <taxon>Alveolata</taxon>
        <taxon>Apicomplexa</taxon>
        <taxon>Aconoidasida</taxon>
        <taxon>Haemosporida</taxon>
        <taxon>Plasmodiidae</taxon>
        <taxon>Plasmodium</taxon>
        <taxon>Plasmodium (Haemamoeba)</taxon>
    </lineage>
</organism>
<sequence>MEDLFNNKKELFIGKRIFTCDFTVELDNKKKEDSNATEEEKNCNYDKLSDHKKLIQDESDEDDADNNLKMYLLNQDIKIKIGTIRYIGNLNNQFPNKIFYGIEWNKNSSGKNLGNYKDQYYFLPRNFLKKEKTKLYYNQLNFTTTTNNNTINKHDEEFLNNYKNLSPCSFLSIENIYVGITFVQALTFRYNYFPELDLSIEDYLTKKKKKVIFSGEKKIMNYFKNYSQLENITLNKYLIYECGITNNLFFNNLQSLSLSGNLFSNWIDIFKIISFASKLSYINLSDNKFIKISLDSIFVKNISNNNNNNNDDDNDLIYFKQIKELCLDNTLIEWDDVLALSFIFPNLEVLSLKRNYITNIKIKNLKITRNCIIYKYITNEKYNILFNINKKDDYYEILNDLNENINDRNFNSEEKRHDFIYLNKSISNMDNVSQLKKKNFYESKNVKENNKVEMNNKNDLNVTNEKCDDKNYLNYNNNNNNMNFLNSNENVFCYSTEFFRNLRKIVLNDNYLYDYEELFYFVYKINSIQSVFLNDNKYSDNNKLIDIVYSLCLEENNKMEFNNLDKFEFINTKFNNIKEFLFDNNEIKNYETLRDLFYIFYDLEILKIQNKNNFKEKKNLRYIFISILPKLKVLNHSCINKNERINSERFFISLYQKDPIVKIFNAMVLNNRHSDRLEQIHYEANEGDINTEKKKCIQNNLISITIIPEFLNSQKYNIIKKKVNKYMSIKDLKYLCSRLYSIPLSELRLFYTDENSPLCIEIFDTNASLYTYGIDNDSKIKVKMEE</sequence>
<keyword evidence="3" id="KW-0963">Cytoplasm</keyword>
<dbReference type="GeneID" id="39734309"/>
<dbReference type="Gene3D" id="3.10.20.90">
    <property type="entry name" value="Phosphatidylinositol 3-kinase Catalytic Subunit, Chain A, domain 1"/>
    <property type="match status" value="1"/>
</dbReference>
<dbReference type="Pfam" id="PF01302">
    <property type="entry name" value="CAP_GLY"/>
    <property type="match status" value="1"/>
</dbReference>
<evidence type="ECO:0000313" key="8">
    <source>
        <dbReference type="EMBL" id="CRG98410.1"/>
    </source>
</evidence>
<keyword evidence="9" id="KW-1185">Reference proteome</keyword>
<evidence type="ECO:0000256" key="6">
    <source>
        <dbReference type="ARBA" id="ARBA00023186"/>
    </source>
</evidence>
<accession>A0A1J1H0N7</accession>
<dbReference type="InterPro" id="IPR036859">
    <property type="entry name" value="CAP-Gly_dom_sf"/>
</dbReference>
<keyword evidence="6" id="KW-0143">Chaperone</keyword>
<dbReference type="OrthoDB" id="409725at2759"/>
<dbReference type="InterPro" id="IPR029071">
    <property type="entry name" value="Ubiquitin-like_domsf"/>
</dbReference>
<dbReference type="CDD" id="cd17044">
    <property type="entry name" value="Ubl_TBCE"/>
    <property type="match status" value="1"/>
</dbReference>
<feature type="domain" description="CAP-Gly" evidence="7">
    <location>
        <begin position="73"/>
        <end position="129"/>
    </location>
</feature>
<dbReference type="InterPro" id="IPR032675">
    <property type="entry name" value="LRR_dom_sf"/>
</dbReference>
<comment type="subcellular location">
    <subcellularLocation>
        <location evidence="1">Cytoplasm</location>
    </subcellularLocation>
</comment>
<dbReference type="EMBL" id="LN835296">
    <property type="protein sequence ID" value="CRG98410.1"/>
    <property type="molecule type" value="Genomic_DNA"/>
</dbReference>
<proteinExistence type="inferred from homology"/>